<dbReference type="GO" id="GO:0006882">
    <property type="term" value="P:intracellular zinc ion homeostasis"/>
    <property type="evidence" value="ECO:0007669"/>
    <property type="project" value="TreeGrafter"/>
</dbReference>
<dbReference type="KEGG" id="bvv:BHK69_12945"/>
<keyword evidence="6 7" id="KW-0472">Membrane</keyword>
<dbReference type="OrthoDB" id="9806522at2"/>
<feature type="transmembrane region" description="Helical" evidence="7">
    <location>
        <begin position="93"/>
        <end position="112"/>
    </location>
</feature>
<dbReference type="SUPFAM" id="SSF161111">
    <property type="entry name" value="Cation efflux protein transmembrane domain-like"/>
    <property type="match status" value="1"/>
</dbReference>
<dbReference type="PANTHER" id="PTHR43840">
    <property type="entry name" value="MITOCHONDRIAL METAL TRANSPORTER 1-RELATED"/>
    <property type="match status" value="1"/>
</dbReference>
<evidence type="ECO:0008006" key="12">
    <source>
        <dbReference type="Google" id="ProtNLM"/>
    </source>
</evidence>
<organism evidence="10 11">
    <name type="scientific">Bosea vaviloviae</name>
    <dbReference type="NCBI Taxonomy" id="1526658"/>
    <lineage>
        <taxon>Bacteria</taxon>
        <taxon>Pseudomonadati</taxon>
        <taxon>Pseudomonadota</taxon>
        <taxon>Alphaproteobacteria</taxon>
        <taxon>Hyphomicrobiales</taxon>
        <taxon>Boseaceae</taxon>
        <taxon>Bosea</taxon>
    </lineage>
</organism>
<dbReference type="PANTHER" id="PTHR43840:SF15">
    <property type="entry name" value="MITOCHONDRIAL METAL TRANSPORTER 1-RELATED"/>
    <property type="match status" value="1"/>
</dbReference>
<dbReference type="GO" id="GO:0015086">
    <property type="term" value="F:cadmium ion transmembrane transporter activity"/>
    <property type="evidence" value="ECO:0007669"/>
    <property type="project" value="TreeGrafter"/>
</dbReference>
<comment type="subcellular location">
    <subcellularLocation>
        <location evidence="1">Membrane</location>
        <topology evidence="1">Multi-pass membrane protein</topology>
    </subcellularLocation>
</comment>
<feature type="transmembrane region" description="Helical" evidence="7">
    <location>
        <begin position="196"/>
        <end position="213"/>
    </location>
</feature>
<dbReference type="Gene3D" id="3.30.70.1350">
    <property type="entry name" value="Cation efflux protein, cytoplasmic domain"/>
    <property type="match status" value="3"/>
</dbReference>
<dbReference type="InterPro" id="IPR027469">
    <property type="entry name" value="Cation_efflux_TMD_sf"/>
</dbReference>
<dbReference type="Pfam" id="PF01545">
    <property type="entry name" value="Cation_efflux"/>
    <property type="match status" value="1"/>
</dbReference>
<dbReference type="SUPFAM" id="SSF160240">
    <property type="entry name" value="Cation efflux protein cytoplasmic domain-like"/>
    <property type="match status" value="3"/>
</dbReference>
<evidence type="ECO:0000256" key="7">
    <source>
        <dbReference type="SAM" id="Phobius"/>
    </source>
</evidence>
<dbReference type="GO" id="GO:0015093">
    <property type="term" value="F:ferrous iron transmembrane transporter activity"/>
    <property type="evidence" value="ECO:0007669"/>
    <property type="project" value="TreeGrafter"/>
</dbReference>
<feature type="transmembrane region" description="Helical" evidence="7">
    <location>
        <begin position="25"/>
        <end position="50"/>
    </location>
</feature>
<dbReference type="InterPro" id="IPR058533">
    <property type="entry name" value="Cation_efflux_TM"/>
</dbReference>
<dbReference type="Gene3D" id="1.20.1510.10">
    <property type="entry name" value="Cation efflux protein transmembrane domain"/>
    <property type="match status" value="1"/>
</dbReference>
<evidence type="ECO:0000256" key="1">
    <source>
        <dbReference type="ARBA" id="ARBA00004141"/>
    </source>
</evidence>
<dbReference type="InterPro" id="IPR027470">
    <property type="entry name" value="Cation_efflux_CTD"/>
</dbReference>
<evidence type="ECO:0000313" key="11">
    <source>
        <dbReference type="Proteomes" id="UP000094969"/>
    </source>
</evidence>
<dbReference type="GO" id="GO:0005886">
    <property type="term" value="C:plasma membrane"/>
    <property type="evidence" value="ECO:0007669"/>
    <property type="project" value="TreeGrafter"/>
</dbReference>
<dbReference type="InterPro" id="IPR050291">
    <property type="entry name" value="CDF_Transporter"/>
</dbReference>
<proteinExistence type="inferred from homology"/>
<evidence type="ECO:0000313" key="10">
    <source>
        <dbReference type="EMBL" id="AOO81251.1"/>
    </source>
</evidence>
<feature type="transmembrane region" description="Helical" evidence="7">
    <location>
        <begin position="118"/>
        <end position="142"/>
    </location>
</feature>
<dbReference type="RefSeq" id="WP_069690465.1">
    <property type="nucleotide sequence ID" value="NZ_CP017147.1"/>
</dbReference>
<accession>A0A1D7U1L8</accession>
<dbReference type="Pfam" id="PF16916">
    <property type="entry name" value="ZT_dimer"/>
    <property type="match status" value="3"/>
</dbReference>
<feature type="domain" description="Cation efflux protein cytoplasmic" evidence="9">
    <location>
        <begin position="413"/>
        <end position="472"/>
    </location>
</feature>
<dbReference type="EMBL" id="CP017147">
    <property type="protein sequence ID" value="AOO81251.1"/>
    <property type="molecule type" value="Genomic_DNA"/>
</dbReference>
<keyword evidence="3" id="KW-0813">Transport</keyword>
<protein>
    <recommendedName>
        <fullName evidence="12">Cation diffusion facilitator family transporter</fullName>
    </recommendedName>
</protein>
<dbReference type="NCBIfam" id="TIGR01297">
    <property type="entry name" value="CDF"/>
    <property type="match status" value="1"/>
</dbReference>
<feature type="domain" description="Cation efflux protein transmembrane" evidence="8">
    <location>
        <begin position="27"/>
        <end position="221"/>
    </location>
</feature>
<dbReference type="GO" id="GO:0015341">
    <property type="term" value="F:zinc efflux antiporter activity"/>
    <property type="evidence" value="ECO:0007669"/>
    <property type="project" value="TreeGrafter"/>
</dbReference>
<dbReference type="InterPro" id="IPR002524">
    <property type="entry name" value="Cation_efflux"/>
</dbReference>
<name>A0A1D7U1L8_9HYPH</name>
<evidence type="ECO:0000256" key="3">
    <source>
        <dbReference type="ARBA" id="ARBA00022448"/>
    </source>
</evidence>
<dbReference type="Proteomes" id="UP000094969">
    <property type="component" value="Chromosome"/>
</dbReference>
<reference evidence="10 11" key="1">
    <citation type="journal article" date="2015" name="Antonie Van Leeuwenhoek">
        <title>Bosea vaviloviae sp. nov., a new species of slow-growing rhizobia isolated from nodules of the relict species Vavilovia formosa (Stev.) Fed.</title>
        <authorList>
            <person name="Safronova V.I."/>
            <person name="Kuznetsova I.G."/>
            <person name="Sazanova A.L."/>
            <person name="Kimeklis A.K."/>
            <person name="Belimov A.A."/>
            <person name="Andronov E.E."/>
            <person name="Pinaev A.G."/>
            <person name="Chizhevskaya E.P."/>
            <person name="Pukhaev A.R."/>
            <person name="Popov K.P."/>
            <person name="Willems A."/>
            <person name="Tikhonovich I.A."/>
        </authorList>
    </citation>
    <scope>NUCLEOTIDE SEQUENCE [LARGE SCALE GENOMIC DNA]</scope>
    <source>
        <strain evidence="10 11">Vaf18</strain>
    </source>
</reference>
<comment type="similarity">
    <text evidence="2">Belongs to the cation diffusion facilitator (CDF) transporter (TC 2.A.4) family.</text>
</comment>
<feature type="domain" description="Cation efflux protein cytoplasmic" evidence="9">
    <location>
        <begin position="229"/>
        <end position="300"/>
    </location>
</feature>
<sequence length="485" mass="51407">MTRTDDAEVRPAPTALQISAIKRRAAMLSVMATILLTAAKVVAAMISGSLALLTDALQGLVDIGSTLFTWFAVHAADKPADEEHHYGHGKLEALAALVETAILFTLAGAILWEAGSRLWLGIAEYVAVTPVVIGVMLLSMTVDALRWRSLSRVAKETGSEALAGEATHFSTDFVGSALVLAGLIGVWAGAPRADTIATFAIAAFTAFSAFRLARRTINTLMDAAPEGVSERLNKIAAAVPGIVAIDWIRVRPAGGRTYGEIGIRVSRTLPLDRVVAIKQALLDAVEKEEPGAEITIAANPIQVDDETALEKVLLIALKLKIPVHHVTVHTIGGRLSVSLDMEVDAKLPLGEAHDIATRLEAAIREEFGGETEVETHIEPMETGAPAGHNAAWETVEDIGKALAGEASKLGGPIHDIHSVRVRQTKNGLVVNYHCRVDPALNVAAVHAAVDAIERAVRIARPQVCRLVSHAEPARMATTPDPLPGL</sequence>
<keyword evidence="11" id="KW-1185">Reference proteome</keyword>
<keyword evidence="4 7" id="KW-0812">Transmembrane</keyword>
<feature type="transmembrane region" description="Helical" evidence="7">
    <location>
        <begin position="173"/>
        <end position="190"/>
    </location>
</feature>
<evidence type="ECO:0000256" key="4">
    <source>
        <dbReference type="ARBA" id="ARBA00022692"/>
    </source>
</evidence>
<evidence type="ECO:0000259" key="8">
    <source>
        <dbReference type="Pfam" id="PF01545"/>
    </source>
</evidence>
<evidence type="ECO:0000256" key="6">
    <source>
        <dbReference type="ARBA" id="ARBA00023136"/>
    </source>
</evidence>
<feature type="domain" description="Cation efflux protein cytoplasmic" evidence="9">
    <location>
        <begin position="323"/>
        <end position="379"/>
    </location>
</feature>
<evidence type="ECO:0000256" key="5">
    <source>
        <dbReference type="ARBA" id="ARBA00022989"/>
    </source>
</evidence>
<dbReference type="AlphaFoldDB" id="A0A1D7U1L8"/>
<dbReference type="STRING" id="1526658.BHK69_12945"/>
<keyword evidence="5 7" id="KW-1133">Transmembrane helix</keyword>
<evidence type="ECO:0000256" key="2">
    <source>
        <dbReference type="ARBA" id="ARBA00008114"/>
    </source>
</evidence>
<evidence type="ECO:0000259" key="9">
    <source>
        <dbReference type="Pfam" id="PF16916"/>
    </source>
</evidence>
<dbReference type="InterPro" id="IPR036837">
    <property type="entry name" value="Cation_efflux_CTD_sf"/>
</dbReference>
<gene>
    <name evidence="10" type="ORF">BHK69_12945</name>
</gene>